<dbReference type="Proteomes" id="UP000272400">
    <property type="component" value="Unassembled WGS sequence"/>
</dbReference>
<dbReference type="InterPro" id="IPR002397">
    <property type="entry name" value="Cyt_P450_B"/>
</dbReference>
<evidence type="ECO:0000313" key="7">
    <source>
        <dbReference type="EMBL" id="ROO88995.1"/>
    </source>
</evidence>
<proteinExistence type="inferred from homology"/>
<evidence type="ECO:0000256" key="5">
    <source>
        <dbReference type="ARBA" id="ARBA00023004"/>
    </source>
</evidence>
<dbReference type="FunFam" id="1.10.630.10:FF:000018">
    <property type="entry name" value="Cytochrome P450 monooxygenase"/>
    <property type="match status" value="1"/>
</dbReference>
<comment type="caution">
    <text evidence="7">The sequence shown here is derived from an EMBL/GenBank/DDBJ whole genome shotgun (WGS) entry which is preliminary data.</text>
</comment>
<dbReference type="GO" id="GO:0005506">
    <property type="term" value="F:iron ion binding"/>
    <property type="evidence" value="ECO:0007669"/>
    <property type="project" value="InterPro"/>
</dbReference>
<dbReference type="AlphaFoldDB" id="A0A3N1D630"/>
<organism evidence="7 8">
    <name type="scientific">Actinocorallia herbida</name>
    <dbReference type="NCBI Taxonomy" id="58109"/>
    <lineage>
        <taxon>Bacteria</taxon>
        <taxon>Bacillati</taxon>
        <taxon>Actinomycetota</taxon>
        <taxon>Actinomycetes</taxon>
        <taxon>Streptosporangiales</taxon>
        <taxon>Thermomonosporaceae</taxon>
        <taxon>Actinocorallia</taxon>
    </lineage>
</organism>
<evidence type="ECO:0000256" key="4">
    <source>
        <dbReference type="ARBA" id="ARBA00023002"/>
    </source>
</evidence>
<comment type="similarity">
    <text evidence="1">Belongs to the cytochrome P450 family.</text>
</comment>
<dbReference type="SUPFAM" id="SSF48264">
    <property type="entry name" value="Cytochrome P450"/>
    <property type="match status" value="1"/>
</dbReference>
<dbReference type="InterPro" id="IPR036396">
    <property type="entry name" value="Cyt_P450_sf"/>
</dbReference>
<dbReference type="GO" id="GO:0020037">
    <property type="term" value="F:heme binding"/>
    <property type="evidence" value="ECO:0007669"/>
    <property type="project" value="InterPro"/>
</dbReference>
<keyword evidence="3" id="KW-0479">Metal-binding</keyword>
<dbReference type="GO" id="GO:0006707">
    <property type="term" value="P:cholesterol catabolic process"/>
    <property type="evidence" value="ECO:0007669"/>
    <property type="project" value="TreeGrafter"/>
</dbReference>
<sequence length="408" mass="45148">MEKVAVPEGFDFTDPSLIEQRIPAPEFAALRRAGGLRWNPQPRGVSGFDDDGCWVVTRHADVMEASRDHAVYSTHADTALIRYNEQIGHAEIDMLKSTLLINLDPPEHSRLRTIVSRGFTPRVIERLRDALRDRAERIVARAVREGTGDFVTDVAVELPLQAIAELLGVPQEDRGKLFTWSNQMLGYDDPELNADMTGAAAGILEYSMGLAEARRAEPADDIVTRLVQAGDSGGLTDDEFGFFFIVLAVAGNETTRNAITHGMMAFLDHPEQWAHYRAERPATAADEIVRWATPVIAFQRTALSDTVLGGTEVKAGQRLALYYSSANYDETVFTDPFRFDITRSPNPHLGFGGTGPHYCIGANLARLEIDIMFQAIAEAMPGIRRTGTPRRLRSSWIHGIKELPVSYA</sequence>
<dbReference type="GO" id="GO:0008395">
    <property type="term" value="F:steroid hydroxylase activity"/>
    <property type="evidence" value="ECO:0007669"/>
    <property type="project" value="TreeGrafter"/>
</dbReference>
<dbReference type="PANTHER" id="PTHR46696">
    <property type="entry name" value="P450, PUTATIVE (EUROFUNG)-RELATED"/>
    <property type="match status" value="1"/>
</dbReference>
<reference evidence="7 8" key="1">
    <citation type="submission" date="2018-11" db="EMBL/GenBank/DDBJ databases">
        <title>Sequencing the genomes of 1000 actinobacteria strains.</title>
        <authorList>
            <person name="Klenk H.-P."/>
        </authorList>
    </citation>
    <scope>NUCLEOTIDE SEQUENCE [LARGE SCALE GENOMIC DNA]</scope>
    <source>
        <strain evidence="7 8">DSM 44254</strain>
    </source>
</reference>
<evidence type="ECO:0000256" key="3">
    <source>
        <dbReference type="ARBA" id="ARBA00022723"/>
    </source>
</evidence>
<dbReference type="InterPro" id="IPR001128">
    <property type="entry name" value="Cyt_P450"/>
</dbReference>
<dbReference type="Gene3D" id="1.10.630.10">
    <property type="entry name" value="Cytochrome P450"/>
    <property type="match status" value="1"/>
</dbReference>
<keyword evidence="6 7" id="KW-0503">Monooxygenase</keyword>
<dbReference type="PANTHER" id="PTHR46696:SF4">
    <property type="entry name" value="BIOTIN BIOSYNTHESIS CYTOCHROME P450"/>
    <property type="match status" value="1"/>
</dbReference>
<evidence type="ECO:0000313" key="8">
    <source>
        <dbReference type="Proteomes" id="UP000272400"/>
    </source>
</evidence>
<keyword evidence="2" id="KW-0349">Heme</keyword>
<evidence type="ECO:0000256" key="2">
    <source>
        <dbReference type="ARBA" id="ARBA00022617"/>
    </source>
</evidence>
<dbReference type="Pfam" id="PF00067">
    <property type="entry name" value="p450"/>
    <property type="match status" value="1"/>
</dbReference>
<dbReference type="CDD" id="cd11033">
    <property type="entry name" value="CYP142-like"/>
    <property type="match status" value="1"/>
</dbReference>
<evidence type="ECO:0000256" key="1">
    <source>
        <dbReference type="ARBA" id="ARBA00010617"/>
    </source>
</evidence>
<keyword evidence="5" id="KW-0408">Iron</keyword>
<protein>
    <submittedName>
        <fullName evidence="7">Cholest-4-en-3-one 26-monooxygenase</fullName>
    </submittedName>
</protein>
<dbReference type="EMBL" id="RJKE01000001">
    <property type="protein sequence ID" value="ROO88995.1"/>
    <property type="molecule type" value="Genomic_DNA"/>
</dbReference>
<keyword evidence="4" id="KW-0560">Oxidoreductase</keyword>
<keyword evidence="8" id="KW-1185">Reference proteome</keyword>
<dbReference type="PRINTS" id="PR00359">
    <property type="entry name" value="BP450"/>
</dbReference>
<name>A0A3N1D630_9ACTN</name>
<evidence type="ECO:0000256" key="6">
    <source>
        <dbReference type="ARBA" id="ARBA00023033"/>
    </source>
</evidence>
<dbReference type="GO" id="GO:0036199">
    <property type="term" value="F:cholest-4-en-3-one 26-monooxygenase activity"/>
    <property type="evidence" value="ECO:0007669"/>
    <property type="project" value="TreeGrafter"/>
</dbReference>
<dbReference type="RefSeq" id="WP_123668161.1">
    <property type="nucleotide sequence ID" value="NZ_RJKE01000001.1"/>
</dbReference>
<accession>A0A3N1D630</accession>
<gene>
    <name evidence="7" type="ORF">EDD29_6682</name>
</gene>
<dbReference type="OrthoDB" id="3203662at2"/>